<dbReference type="InterPro" id="IPR053772">
    <property type="entry name" value="At1g61320/At1g61330-like"/>
</dbReference>
<dbReference type="SUPFAM" id="SSF81383">
    <property type="entry name" value="F-box domain"/>
    <property type="match status" value="1"/>
</dbReference>
<dbReference type="Proteomes" id="UP000006882">
    <property type="component" value="Chromosome G8"/>
</dbReference>
<evidence type="ECO:0000313" key="4">
    <source>
        <dbReference type="Proteomes" id="UP000006882"/>
    </source>
</evidence>
<dbReference type="InterPro" id="IPR001810">
    <property type="entry name" value="F-box_dom"/>
</dbReference>
<dbReference type="STRING" id="3760.A0A251MYI6"/>
<dbReference type="eggNOG" id="ENOG502RYMX">
    <property type="taxonomic scope" value="Eukaryota"/>
</dbReference>
<feature type="domain" description="F-box" evidence="2">
    <location>
        <begin position="91"/>
        <end position="127"/>
    </location>
</feature>
<evidence type="ECO:0000259" key="2">
    <source>
        <dbReference type="PROSITE" id="PS50181"/>
    </source>
</evidence>
<dbReference type="InterPro" id="IPR055357">
    <property type="entry name" value="LRR_At1g61320_AtMIF1"/>
</dbReference>
<dbReference type="Pfam" id="PF00646">
    <property type="entry name" value="F-box"/>
    <property type="match status" value="1"/>
</dbReference>
<dbReference type="InterPro" id="IPR032675">
    <property type="entry name" value="LRR_dom_sf"/>
</dbReference>
<gene>
    <name evidence="3" type="ORF">PRUPE_8G159200</name>
</gene>
<evidence type="ECO:0000256" key="1">
    <source>
        <dbReference type="SAM" id="MobiDB-lite"/>
    </source>
</evidence>
<protein>
    <recommendedName>
        <fullName evidence="2">F-box domain-containing protein</fullName>
    </recommendedName>
</protein>
<dbReference type="Gene3D" id="1.20.1280.50">
    <property type="match status" value="1"/>
</dbReference>
<dbReference type="PROSITE" id="PS50181">
    <property type="entry name" value="FBOX"/>
    <property type="match status" value="1"/>
</dbReference>
<dbReference type="PANTHER" id="PTHR34145:SF68">
    <property type="entry name" value="FBD DOMAIN-CONTAINING PROTEIN"/>
    <property type="match status" value="1"/>
</dbReference>
<reference evidence="3 4" key="1">
    <citation type="journal article" date="2013" name="Nat. Genet.">
        <title>The high-quality draft genome of peach (Prunus persica) identifies unique patterns of genetic diversity, domestication and genome evolution.</title>
        <authorList>
            <consortium name="International Peach Genome Initiative"/>
            <person name="Verde I."/>
            <person name="Abbott A.G."/>
            <person name="Scalabrin S."/>
            <person name="Jung S."/>
            <person name="Shu S."/>
            <person name="Marroni F."/>
            <person name="Zhebentyayeva T."/>
            <person name="Dettori M.T."/>
            <person name="Grimwood J."/>
            <person name="Cattonaro F."/>
            <person name="Zuccolo A."/>
            <person name="Rossini L."/>
            <person name="Jenkins J."/>
            <person name="Vendramin E."/>
            <person name="Meisel L.A."/>
            <person name="Decroocq V."/>
            <person name="Sosinski B."/>
            <person name="Prochnik S."/>
            <person name="Mitros T."/>
            <person name="Policriti A."/>
            <person name="Cipriani G."/>
            <person name="Dondini L."/>
            <person name="Ficklin S."/>
            <person name="Goodstein D.M."/>
            <person name="Xuan P."/>
            <person name="Del Fabbro C."/>
            <person name="Aramini V."/>
            <person name="Copetti D."/>
            <person name="Gonzalez S."/>
            <person name="Horner D.S."/>
            <person name="Falchi R."/>
            <person name="Lucas S."/>
            <person name="Mica E."/>
            <person name="Maldonado J."/>
            <person name="Lazzari B."/>
            <person name="Bielenberg D."/>
            <person name="Pirona R."/>
            <person name="Miculan M."/>
            <person name="Barakat A."/>
            <person name="Testolin R."/>
            <person name="Stella A."/>
            <person name="Tartarini S."/>
            <person name="Tonutti P."/>
            <person name="Arus P."/>
            <person name="Orellana A."/>
            <person name="Wells C."/>
            <person name="Main D."/>
            <person name="Vizzotto G."/>
            <person name="Silva H."/>
            <person name="Salamini F."/>
            <person name="Schmutz J."/>
            <person name="Morgante M."/>
            <person name="Rokhsar D.S."/>
        </authorList>
    </citation>
    <scope>NUCLEOTIDE SEQUENCE [LARGE SCALE GENOMIC DNA]</scope>
    <source>
        <strain evidence="4">cv. Nemared</strain>
    </source>
</reference>
<dbReference type="PANTHER" id="PTHR34145">
    <property type="entry name" value="OS02G0105600 PROTEIN"/>
    <property type="match status" value="1"/>
</dbReference>
<dbReference type="CDD" id="cd22160">
    <property type="entry name" value="F-box_AtFBL13-like"/>
    <property type="match status" value="1"/>
</dbReference>
<dbReference type="AlphaFoldDB" id="A0A251MYI6"/>
<dbReference type="InterPro" id="IPR053781">
    <property type="entry name" value="F-box_AtFBL13-like"/>
</dbReference>
<name>A0A251MYI6_PRUPE</name>
<dbReference type="SMART" id="SM00256">
    <property type="entry name" value="FBOX"/>
    <property type="match status" value="1"/>
</dbReference>
<keyword evidence="4" id="KW-1185">Reference proteome</keyword>
<dbReference type="EMBL" id="CM007658">
    <property type="protein sequence ID" value="ONH92160.1"/>
    <property type="molecule type" value="Genomic_DNA"/>
</dbReference>
<sequence>MVKYERNLGKRHRRSEGKYLGKNEREKGVCNSVKYNRNLGKQCKRSEGKNLEKNEGEKGVYNLGKFECNLGNQRRCCEGNNEGKKGVYNLLDRISALPDEILVSILALLPLKEAAATSILSRRWQYVWMSTMVLNFDANFDVGSNICHFGALKRKLRDLESGRYVNWVNRVVEQHRGPNIEEFRACFQLNDRFTNGFSLQLKRELQHSTVLHKFLCLYSYIPSLRPCGYKVGFQFLKVLHFQWVDVTDEVLEYFFSNCAVLERVTVYGTKSLVNLRVVRPSAALKHLAIGACLGLQGIEICEANLVSFKYNGNVINLLLTNVPLLVEVSISYISNPHAFIELFSSKLSCCLSQLEILMLKITRAVSICNYGVLVFFSSFMDYVAHCSLFGFQDYNPKHVFPMLANLKHLELIVHADYRLALHHLTSLLKASPFLQRLVLKLDFIVSLEGIEKIKKAAKCPHHYLKVVEIVGYRVRAFAVDHILFLIKSATALEKIVIDPLRRWAYPYEPGSEELADEAEAREHAVQLIKTKLPSTVEFVRL</sequence>
<dbReference type="Pfam" id="PF23622">
    <property type="entry name" value="LRR_At1g61320_AtMIF1"/>
    <property type="match status" value="2"/>
</dbReference>
<organism evidence="3 4">
    <name type="scientific">Prunus persica</name>
    <name type="common">Peach</name>
    <name type="synonym">Amygdalus persica</name>
    <dbReference type="NCBI Taxonomy" id="3760"/>
    <lineage>
        <taxon>Eukaryota</taxon>
        <taxon>Viridiplantae</taxon>
        <taxon>Streptophyta</taxon>
        <taxon>Embryophyta</taxon>
        <taxon>Tracheophyta</taxon>
        <taxon>Spermatophyta</taxon>
        <taxon>Magnoliopsida</taxon>
        <taxon>eudicotyledons</taxon>
        <taxon>Gunneridae</taxon>
        <taxon>Pentapetalae</taxon>
        <taxon>rosids</taxon>
        <taxon>fabids</taxon>
        <taxon>Rosales</taxon>
        <taxon>Rosaceae</taxon>
        <taxon>Amygdaloideae</taxon>
        <taxon>Amygdaleae</taxon>
        <taxon>Prunus</taxon>
    </lineage>
</organism>
<dbReference type="SUPFAM" id="SSF52047">
    <property type="entry name" value="RNI-like"/>
    <property type="match status" value="1"/>
</dbReference>
<evidence type="ECO:0000313" key="3">
    <source>
        <dbReference type="EMBL" id="ONH92160.1"/>
    </source>
</evidence>
<proteinExistence type="predicted"/>
<dbReference type="InterPro" id="IPR036047">
    <property type="entry name" value="F-box-like_dom_sf"/>
</dbReference>
<feature type="region of interest" description="Disordered" evidence="1">
    <location>
        <begin position="1"/>
        <end position="20"/>
    </location>
</feature>
<accession>A0A251MYI6</accession>
<dbReference type="Gene3D" id="3.80.10.10">
    <property type="entry name" value="Ribonuclease Inhibitor"/>
    <property type="match status" value="1"/>
</dbReference>
<dbReference type="Gramene" id="ONH92160">
    <property type="protein sequence ID" value="ONH92160"/>
    <property type="gene ID" value="PRUPE_8G159200"/>
</dbReference>